<dbReference type="PATRIC" id="fig|1280514.3.peg.1224"/>
<feature type="domain" description="ER-bound oxygenase mpaB/mpaB'/Rubber oxygenase catalytic" evidence="1">
    <location>
        <begin position="22"/>
        <end position="240"/>
    </location>
</feature>
<dbReference type="STRING" id="1280514.AXFE_09340"/>
<dbReference type="RefSeq" id="WP_052604696.1">
    <property type="nucleotide sequence ID" value="NZ_JXYS01000023.1"/>
</dbReference>
<protein>
    <recommendedName>
        <fullName evidence="1">ER-bound oxygenase mpaB/mpaB'/Rubber oxygenase catalytic domain-containing protein</fullName>
    </recommendedName>
</protein>
<evidence type="ECO:0000259" key="1">
    <source>
        <dbReference type="Pfam" id="PF09995"/>
    </source>
</evidence>
<gene>
    <name evidence="2" type="ORF">AXFE_09340</name>
</gene>
<dbReference type="InterPro" id="IPR018713">
    <property type="entry name" value="MPAB/Lcp_cat_dom"/>
</dbReference>
<proteinExistence type="predicted"/>
<name>A0A0D8HJR1_9ACTN</name>
<dbReference type="EMBL" id="JXYS01000023">
    <property type="protein sequence ID" value="KJF18188.1"/>
    <property type="molecule type" value="Genomic_DNA"/>
</dbReference>
<reference evidence="2 3" key="1">
    <citation type="submission" date="2015-01" db="EMBL/GenBank/DDBJ databases">
        <title>Draft genome of the acidophilic iron oxidizer Acidithrix ferrooxidans strain Py-F3.</title>
        <authorList>
            <person name="Poehlein A."/>
            <person name="Eisen S."/>
            <person name="Schloemann M."/>
            <person name="Johnson B.D."/>
            <person name="Daniel R."/>
            <person name="Muehling M."/>
        </authorList>
    </citation>
    <scope>NUCLEOTIDE SEQUENCE [LARGE SCALE GENOMIC DNA]</scope>
    <source>
        <strain evidence="2 3">Py-F3</strain>
    </source>
</reference>
<dbReference type="AlphaFoldDB" id="A0A0D8HJR1"/>
<dbReference type="Proteomes" id="UP000032360">
    <property type="component" value="Unassembled WGS sequence"/>
</dbReference>
<evidence type="ECO:0000313" key="3">
    <source>
        <dbReference type="Proteomes" id="UP000032360"/>
    </source>
</evidence>
<organism evidence="2 3">
    <name type="scientific">Acidithrix ferrooxidans</name>
    <dbReference type="NCBI Taxonomy" id="1280514"/>
    <lineage>
        <taxon>Bacteria</taxon>
        <taxon>Bacillati</taxon>
        <taxon>Actinomycetota</taxon>
        <taxon>Acidimicrobiia</taxon>
        <taxon>Acidimicrobiales</taxon>
        <taxon>Acidimicrobiaceae</taxon>
        <taxon>Acidithrix</taxon>
    </lineage>
</organism>
<dbReference type="OrthoDB" id="108890at2"/>
<evidence type="ECO:0000313" key="2">
    <source>
        <dbReference type="EMBL" id="KJF18188.1"/>
    </source>
</evidence>
<comment type="caution">
    <text evidence="2">The sequence shown here is derived from an EMBL/GenBank/DDBJ whole genome shotgun (WGS) entry which is preliminary data.</text>
</comment>
<accession>A0A0D8HJR1</accession>
<dbReference type="Pfam" id="PF09995">
    <property type="entry name" value="MPAB_Lcp_cat"/>
    <property type="match status" value="1"/>
</dbReference>
<dbReference type="GO" id="GO:0016491">
    <property type="term" value="F:oxidoreductase activity"/>
    <property type="evidence" value="ECO:0007669"/>
    <property type="project" value="InterPro"/>
</dbReference>
<dbReference type="PANTHER" id="PTHR36151:SF3">
    <property type="entry name" value="ER-BOUND OXYGENASE MPAB_MPAB'_RUBBER OXYGENASE CATALYTIC DOMAIN-CONTAINING PROTEIN"/>
    <property type="match status" value="1"/>
</dbReference>
<keyword evidence="3" id="KW-1185">Reference proteome</keyword>
<dbReference type="PANTHER" id="PTHR36151">
    <property type="entry name" value="BLR2777 PROTEIN"/>
    <property type="match status" value="1"/>
</dbReference>
<sequence length="282" mass="31231">MDRYSISKSDSLGIMGPESISWRIHADPTSFIGGIRALLVQALSIPSMAAVAGYSNYRSDPWGRLARTSNFVMTTTFGSKSQAWDEIEGVKAIHRRVVGVDPESGISYRADDPILLAFIHNCFVDSMLTSYCFFVHELSFEEKNLYLQEQSVIAFGLGASPSKVVLNVSDLGDAIANAPYIGISNGARQAFDDLVKPQFPDGAGVLSVLWPLIADSALDLLPAFAKEHYGINRSQVVSILRRKVVWALGIFLRLYLPGHPMYRQAKLQWYDDLRSARRSPAR</sequence>